<organism evidence="1 2">
    <name type="scientific">Paenibacillus agilis</name>
    <dbReference type="NCBI Taxonomy" id="3020863"/>
    <lineage>
        <taxon>Bacteria</taxon>
        <taxon>Bacillati</taxon>
        <taxon>Bacillota</taxon>
        <taxon>Bacilli</taxon>
        <taxon>Bacillales</taxon>
        <taxon>Paenibacillaceae</taxon>
        <taxon>Paenibacillus</taxon>
    </lineage>
</organism>
<name>A0A559IZJ5_9BACL</name>
<comment type="caution">
    <text evidence="1">The sequence shown here is derived from an EMBL/GenBank/DDBJ whole genome shotgun (WGS) entry which is preliminary data.</text>
</comment>
<evidence type="ECO:0000313" key="2">
    <source>
        <dbReference type="Proteomes" id="UP000318102"/>
    </source>
</evidence>
<accession>A0A559IZJ5</accession>
<dbReference type="Proteomes" id="UP000318102">
    <property type="component" value="Unassembled WGS sequence"/>
</dbReference>
<keyword evidence="2" id="KW-1185">Reference proteome</keyword>
<gene>
    <name evidence="1" type="ORF">FPZ44_08205</name>
</gene>
<reference evidence="1 2" key="1">
    <citation type="submission" date="2019-07" db="EMBL/GenBank/DDBJ databases">
        <authorList>
            <person name="Kim J."/>
        </authorList>
    </citation>
    <scope>NUCLEOTIDE SEQUENCE [LARGE SCALE GENOMIC DNA]</scope>
    <source>
        <strain evidence="1 2">N4</strain>
    </source>
</reference>
<protein>
    <submittedName>
        <fullName evidence="1">Uncharacterized protein</fullName>
    </submittedName>
</protein>
<dbReference type="EMBL" id="VNJK01000001">
    <property type="protein sequence ID" value="TVX93042.1"/>
    <property type="molecule type" value="Genomic_DNA"/>
</dbReference>
<dbReference type="AlphaFoldDB" id="A0A559IZJ5"/>
<dbReference type="RefSeq" id="WP_144989138.1">
    <property type="nucleotide sequence ID" value="NZ_VNJK01000001.1"/>
</dbReference>
<proteinExistence type="predicted"/>
<evidence type="ECO:0000313" key="1">
    <source>
        <dbReference type="EMBL" id="TVX93042.1"/>
    </source>
</evidence>
<sequence>MTTTTLKAKFIVSHNGKKSAPGEPIRNLTEEEAQRLIDVGAAERLDLDIIDITDDVDVTVEEFAGLGAPDQKKYLELRGMEPAGKAEDRVKQYEDWLNSDV</sequence>
<dbReference type="OrthoDB" id="2665157at2"/>